<evidence type="ECO:0000256" key="1">
    <source>
        <dbReference type="ARBA" id="ARBA00010688"/>
    </source>
</evidence>
<proteinExistence type="inferred from homology"/>
<dbReference type="RefSeq" id="WP_071165762.1">
    <property type="nucleotide sequence ID" value="NZ_CP017781.1"/>
</dbReference>
<dbReference type="GO" id="GO:0005829">
    <property type="term" value="C:cytosol"/>
    <property type="evidence" value="ECO:0007669"/>
    <property type="project" value="TreeGrafter"/>
</dbReference>
<dbReference type="PROSITE" id="PS00584">
    <property type="entry name" value="PFKB_KINASES_2"/>
    <property type="match status" value="1"/>
</dbReference>
<dbReference type="Pfam" id="PF00294">
    <property type="entry name" value="PfkB"/>
    <property type="match status" value="1"/>
</dbReference>
<dbReference type="InterPro" id="IPR029056">
    <property type="entry name" value="Ribokinase-like"/>
</dbReference>
<dbReference type="Proteomes" id="UP000176562">
    <property type="component" value="Chromosome"/>
</dbReference>
<evidence type="ECO:0000256" key="6">
    <source>
        <dbReference type="PIRNR" id="PIRNR000535"/>
    </source>
</evidence>
<dbReference type="GO" id="GO:0016052">
    <property type="term" value="P:carbohydrate catabolic process"/>
    <property type="evidence" value="ECO:0007669"/>
    <property type="project" value="UniProtKB-ARBA"/>
</dbReference>
<keyword evidence="2 6" id="KW-0808">Transferase</keyword>
<dbReference type="GO" id="GO:0008443">
    <property type="term" value="F:phosphofructokinase activity"/>
    <property type="evidence" value="ECO:0007669"/>
    <property type="project" value="TreeGrafter"/>
</dbReference>
<evidence type="ECO:0000256" key="2">
    <source>
        <dbReference type="ARBA" id="ARBA00022679"/>
    </source>
</evidence>
<evidence type="ECO:0000256" key="4">
    <source>
        <dbReference type="ARBA" id="ARBA00022777"/>
    </source>
</evidence>
<organism evidence="8 9">
    <name type="scientific">Rhodobacter xanthinilyticus</name>
    <dbReference type="NCBI Taxonomy" id="1850250"/>
    <lineage>
        <taxon>Bacteria</taxon>
        <taxon>Pseudomonadati</taxon>
        <taxon>Pseudomonadota</taxon>
        <taxon>Alphaproteobacteria</taxon>
        <taxon>Rhodobacterales</taxon>
        <taxon>Rhodobacter group</taxon>
        <taxon>Rhodobacter</taxon>
    </lineage>
</organism>
<keyword evidence="4 8" id="KW-0418">Kinase</keyword>
<evidence type="ECO:0000256" key="5">
    <source>
        <dbReference type="ARBA" id="ARBA00022840"/>
    </source>
</evidence>
<dbReference type="Gene3D" id="3.40.1190.20">
    <property type="match status" value="1"/>
</dbReference>
<accession>A0A1D9MAK0</accession>
<dbReference type="CDD" id="cd01164">
    <property type="entry name" value="FruK_PfkB_like"/>
    <property type="match status" value="1"/>
</dbReference>
<dbReference type="InterPro" id="IPR002173">
    <property type="entry name" value="Carboh/pur_kinase_PfkB_CS"/>
</dbReference>
<gene>
    <name evidence="8" type="ORF">LPB142_05560</name>
</gene>
<dbReference type="PANTHER" id="PTHR46566">
    <property type="entry name" value="1-PHOSPHOFRUCTOKINASE-RELATED"/>
    <property type="match status" value="1"/>
</dbReference>
<reference evidence="8 9" key="1">
    <citation type="submission" date="2016-10" db="EMBL/GenBank/DDBJ databases">
        <title>Rhodobacter sp. LPB0142, isolated from sea water.</title>
        <authorList>
            <person name="Kim E."/>
            <person name="Yi H."/>
        </authorList>
    </citation>
    <scope>NUCLEOTIDE SEQUENCE [LARGE SCALE GENOMIC DNA]</scope>
    <source>
        <strain evidence="8 9">LPB0142</strain>
    </source>
</reference>
<dbReference type="EMBL" id="CP017781">
    <property type="protein sequence ID" value="AOZ68851.1"/>
    <property type="molecule type" value="Genomic_DNA"/>
</dbReference>
<sequence>MTRSGPCDVHTVALNPAIDLTVGLSQLVPGEVARARSARHDPGGKGVNVASCLADWGTAVTIHGLLGLENAARFEALFAAKGISDAMVRLPQATRTNIKLLEEGGRTTDVNLPGFSASARDLAAVEASLAPLGAGALVAISGSQPQGLEDEASARLTAALTRRGARVVLDVSGAPLRAALARAPDALPFAIKPNRHELEACLRADLSRRADLVAAARGLVARGIGLVIVSLGTEGAIFLSAAAELQALPMALSQGSTVGAGDAMVAGVVAALAEGLGPEALAARATAFAVGKLRNAGPHLPEQGEIRALERAVAVRPLAEWLAQEPGA</sequence>
<keyword evidence="3" id="KW-0547">Nucleotide-binding</keyword>
<dbReference type="PROSITE" id="PS00583">
    <property type="entry name" value="PFKB_KINASES_1"/>
    <property type="match status" value="1"/>
</dbReference>
<dbReference type="InterPro" id="IPR011611">
    <property type="entry name" value="PfkB_dom"/>
</dbReference>
<evidence type="ECO:0000313" key="9">
    <source>
        <dbReference type="Proteomes" id="UP000176562"/>
    </source>
</evidence>
<dbReference type="STRING" id="1850250.LPB142_05560"/>
<dbReference type="SUPFAM" id="SSF53613">
    <property type="entry name" value="Ribokinase-like"/>
    <property type="match status" value="1"/>
</dbReference>
<evidence type="ECO:0000313" key="8">
    <source>
        <dbReference type="EMBL" id="AOZ68851.1"/>
    </source>
</evidence>
<keyword evidence="9" id="KW-1185">Reference proteome</keyword>
<protein>
    <recommendedName>
        <fullName evidence="6">Phosphofructokinase</fullName>
    </recommendedName>
</protein>
<evidence type="ECO:0000256" key="3">
    <source>
        <dbReference type="ARBA" id="ARBA00022741"/>
    </source>
</evidence>
<dbReference type="KEGG" id="rhp:LPB142_05560"/>
<dbReference type="PIRSF" id="PIRSF000535">
    <property type="entry name" value="1PFK/6PFK/LacC"/>
    <property type="match status" value="1"/>
</dbReference>
<dbReference type="GO" id="GO:0005524">
    <property type="term" value="F:ATP binding"/>
    <property type="evidence" value="ECO:0007669"/>
    <property type="project" value="UniProtKB-KW"/>
</dbReference>
<keyword evidence="5" id="KW-0067">ATP-binding</keyword>
<name>A0A1D9MAK0_9RHOB</name>
<comment type="similarity">
    <text evidence="1 6">Belongs to the carbohydrate kinase PfkB family.</text>
</comment>
<evidence type="ECO:0000259" key="7">
    <source>
        <dbReference type="Pfam" id="PF00294"/>
    </source>
</evidence>
<dbReference type="AlphaFoldDB" id="A0A1D9MAK0"/>
<dbReference type="PANTHER" id="PTHR46566:SF5">
    <property type="entry name" value="1-PHOSPHOFRUCTOKINASE"/>
    <property type="match status" value="1"/>
</dbReference>
<dbReference type="InterPro" id="IPR017583">
    <property type="entry name" value="Tagatose/fructose_Pkinase"/>
</dbReference>
<feature type="domain" description="Carbohydrate kinase PfkB" evidence="7">
    <location>
        <begin position="15"/>
        <end position="297"/>
    </location>
</feature>
<dbReference type="NCBIfam" id="TIGR03168">
    <property type="entry name" value="1-PFK"/>
    <property type="match status" value="1"/>
</dbReference>
<dbReference type="FunFam" id="3.40.1190.20:FF:000001">
    <property type="entry name" value="Phosphofructokinase"/>
    <property type="match status" value="1"/>
</dbReference>
<dbReference type="GO" id="GO:0044281">
    <property type="term" value="P:small molecule metabolic process"/>
    <property type="evidence" value="ECO:0007669"/>
    <property type="project" value="UniProtKB-ARBA"/>
</dbReference>